<keyword evidence="2" id="KW-1185">Reference proteome</keyword>
<organism evidence="1 2">
    <name type="scientific">Ancylostoma ceylanicum</name>
    <dbReference type="NCBI Taxonomy" id="53326"/>
    <lineage>
        <taxon>Eukaryota</taxon>
        <taxon>Metazoa</taxon>
        <taxon>Ecdysozoa</taxon>
        <taxon>Nematoda</taxon>
        <taxon>Chromadorea</taxon>
        <taxon>Rhabditida</taxon>
        <taxon>Rhabditina</taxon>
        <taxon>Rhabditomorpha</taxon>
        <taxon>Strongyloidea</taxon>
        <taxon>Ancylostomatidae</taxon>
        <taxon>Ancylostomatinae</taxon>
        <taxon>Ancylostoma</taxon>
    </lineage>
</organism>
<accession>A0A016X130</accession>
<proteinExistence type="predicted"/>
<comment type="caution">
    <text evidence="1">The sequence shown here is derived from an EMBL/GenBank/DDBJ whole genome shotgun (WGS) entry which is preliminary data.</text>
</comment>
<protein>
    <submittedName>
        <fullName evidence="1">Uncharacterized protein</fullName>
    </submittedName>
</protein>
<evidence type="ECO:0000313" key="1">
    <source>
        <dbReference type="EMBL" id="EYC44968.1"/>
    </source>
</evidence>
<reference evidence="2" key="1">
    <citation type="journal article" date="2015" name="Nat. Genet.">
        <title>The genome and transcriptome of the zoonotic hookworm Ancylostoma ceylanicum identify infection-specific gene families.</title>
        <authorList>
            <person name="Schwarz E.M."/>
            <person name="Hu Y."/>
            <person name="Antoshechkin I."/>
            <person name="Miller M.M."/>
            <person name="Sternberg P.W."/>
            <person name="Aroian R.V."/>
        </authorList>
    </citation>
    <scope>NUCLEOTIDE SEQUENCE</scope>
    <source>
        <strain evidence="2">HY135</strain>
    </source>
</reference>
<evidence type="ECO:0000313" key="2">
    <source>
        <dbReference type="Proteomes" id="UP000024635"/>
    </source>
</evidence>
<sequence>MLVQRTESYFLPPEYVYPYPYGPVMPPPIPIPVPVPVPVPPPYGYGYGFPAYTGWICKKEAGLDPQIKDVKIEMPELNP</sequence>
<name>A0A016X130_9BILA</name>
<dbReference type="EMBL" id="JARK01000044">
    <property type="protein sequence ID" value="EYC44968.1"/>
    <property type="molecule type" value="Genomic_DNA"/>
</dbReference>
<dbReference type="AlphaFoldDB" id="A0A016X130"/>
<dbReference type="Proteomes" id="UP000024635">
    <property type="component" value="Unassembled WGS sequence"/>
</dbReference>
<gene>
    <name evidence="1" type="primary">Acey_s0444.g1571</name>
    <name evidence="1" type="ORF">Y032_0444g1571</name>
</gene>